<proteinExistence type="predicted"/>
<dbReference type="GeneID" id="11817972"/>
<dbReference type="AlphaFoldDB" id="A0A0H3GVJ7"/>
<name>A0A0H3GVJ7_KLEPH</name>
<dbReference type="HOGENOM" id="CLU_2898281_0_0_6"/>
<dbReference type="RefSeq" id="WP_014342133.1">
    <property type="nucleotide sequence ID" value="NC_016838.1"/>
</dbReference>
<sequence>MIEEWQLCYGNAVFKVNAAQDARVSKELRFQKMNFCWFHEFSSEQGGQSHPLLLNQAAAAVT</sequence>
<dbReference type="Proteomes" id="UP000007841">
    <property type="component" value="Plasmid pKPHS1"/>
</dbReference>
<protein>
    <submittedName>
        <fullName evidence="1">Uncharacterized protein</fullName>
    </submittedName>
</protein>
<keyword evidence="2" id="KW-1185">Reference proteome</keyword>
<evidence type="ECO:0000313" key="2">
    <source>
        <dbReference type="Proteomes" id="UP000007841"/>
    </source>
</evidence>
<keyword evidence="1" id="KW-0614">Plasmid</keyword>
<organism evidence="1 2">
    <name type="scientific">Klebsiella pneumoniae subsp. pneumoniae (strain HS11286)</name>
    <dbReference type="NCBI Taxonomy" id="1125630"/>
    <lineage>
        <taxon>Bacteria</taxon>
        <taxon>Pseudomonadati</taxon>
        <taxon>Pseudomonadota</taxon>
        <taxon>Gammaproteobacteria</taxon>
        <taxon>Enterobacterales</taxon>
        <taxon>Enterobacteriaceae</taxon>
        <taxon>Klebsiella/Raoultella group</taxon>
        <taxon>Klebsiella</taxon>
        <taxon>Klebsiella pneumoniae complex</taxon>
    </lineage>
</organism>
<reference evidence="2" key="1">
    <citation type="journal article" date="2012" name="J. Bacteriol.">
        <title>Complete genome sequence of Klebsiella pneumoniae subsp. pneumoniae HS11286, a multidrug-resistant strain isolated from human sputum.</title>
        <authorList>
            <person name="Liu P."/>
            <person name="Li P."/>
            <person name="Jiang X."/>
            <person name="Bi D."/>
            <person name="Xie Y."/>
            <person name="Tai C."/>
            <person name="Deng Z."/>
            <person name="Rajakumar K."/>
            <person name="Ou H.Y."/>
        </authorList>
    </citation>
    <scope>NUCLEOTIDE SEQUENCE [LARGE SCALE GENOMIC DNA]</scope>
    <source>
        <strain evidence="2">HS11286</strain>
        <plasmid evidence="2">pKPHS1</plasmid>
    </source>
</reference>
<dbReference type="KEGG" id="kpm:KPHS_p100760"/>
<accession>A0A0H3GVJ7</accession>
<dbReference type="RefSeq" id="YP_005220883.1">
    <property type="nucleotide sequence ID" value="NC_016838.1"/>
</dbReference>
<geneLocation type="plasmid" evidence="1 2">
    <name>pKPHS1</name>
</geneLocation>
<gene>
    <name evidence="1" type="ordered locus">KPHS_p100760</name>
</gene>
<dbReference type="EMBL" id="CP003223">
    <property type="protein sequence ID" value="AEW91984.1"/>
    <property type="molecule type" value="Genomic_DNA"/>
</dbReference>
<evidence type="ECO:0000313" key="1">
    <source>
        <dbReference type="EMBL" id="AEW91984.1"/>
    </source>
</evidence>